<evidence type="ECO:0000313" key="1">
    <source>
        <dbReference type="EMBL" id="KAK7032762.1"/>
    </source>
</evidence>
<keyword evidence="2" id="KW-1185">Reference proteome</keyword>
<name>A0AAW0C0F6_9AGAR</name>
<dbReference type="Proteomes" id="UP001362999">
    <property type="component" value="Unassembled WGS sequence"/>
</dbReference>
<reference evidence="1 2" key="1">
    <citation type="journal article" date="2024" name="J Genomics">
        <title>Draft genome sequencing and assembly of Favolaschia claudopus CIRM-BRFM 2984 isolated from oak limbs.</title>
        <authorList>
            <person name="Navarro D."/>
            <person name="Drula E."/>
            <person name="Chaduli D."/>
            <person name="Cazenave R."/>
            <person name="Ahrendt S."/>
            <person name="Wang J."/>
            <person name="Lipzen A."/>
            <person name="Daum C."/>
            <person name="Barry K."/>
            <person name="Grigoriev I.V."/>
            <person name="Favel A."/>
            <person name="Rosso M.N."/>
            <person name="Martin F."/>
        </authorList>
    </citation>
    <scope>NUCLEOTIDE SEQUENCE [LARGE SCALE GENOMIC DNA]</scope>
    <source>
        <strain evidence="1 2">CIRM-BRFM 2984</strain>
    </source>
</reference>
<accession>A0AAW0C0F6</accession>
<proteinExistence type="predicted"/>
<protein>
    <recommendedName>
        <fullName evidence="3">F-box domain-containing protein</fullName>
    </recommendedName>
</protein>
<evidence type="ECO:0008006" key="3">
    <source>
        <dbReference type="Google" id="ProtNLM"/>
    </source>
</evidence>
<dbReference type="AlphaFoldDB" id="A0AAW0C0F6"/>
<gene>
    <name evidence="1" type="ORF">R3P38DRAFT_770396</name>
</gene>
<dbReference type="EMBL" id="JAWWNJ010000023">
    <property type="protein sequence ID" value="KAK7032762.1"/>
    <property type="molecule type" value="Genomic_DNA"/>
</dbReference>
<organism evidence="1 2">
    <name type="scientific">Favolaschia claudopus</name>
    <dbReference type="NCBI Taxonomy" id="2862362"/>
    <lineage>
        <taxon>Eukaryota</taxon>
        <taxon>Fungi</taxon>
        <taxon>Dikarya</taxon>
        <taxon>Basidiomycota</taxon>
        <taxon>Agaricomycotina</taxon>
        <taxon>Agaricomycetes</taxon>
        <taxon>Agaricomycetidae</taxon>
        <taxon>Agaricales</taxon>
        <taxon>Marasmiineae</taxon>
        <taxon>Mycenaceae</taxon>
        <taxon>Favolaschia</taxon>
    </lineage>
</organism>
<comment type="caution">
    <text evidence="1">The sequence shown here is derived from an EMBL/GenBank/DDBJ whole genome shotgun (WGS) entry which is preliminary data.</text>
</comment>
<evidence type="ECO:0000313" key="2">
    <source>
        <dbReference type="Proteomes" id="UP001362999"/>
    </source>
</evidence>
<sequence>MASIPLDVLLEILPFVDRVDLPAMARSNRYLSHYALDQIYGHIASKHMQAACLSTTSNPALAQRVKFLELNRAVHGLQLQAILPFVRDALRVCSNLQTLKLDVDGNHSWVLPTGPERGVFKLRAFSCATFITQDLLEFLRDQDELEDISFSHSYLFTAERGPPRPWRFPLLKKFEGPMSWIDTIVPNHPVSNITVSYVKAGAASSLAALELTTVPIRHLQIPLHALQDRDLEGLGALFPSLEVLILTVALTWPKTTPSASILHFVRDLLGVLSTVQIFEIIGFTASNEAENDSLLHVVQTATEKGHPSLRQFSVQYRDGYGTNTSRVYWTKADRGWERQ</sequence>